<dbReference type="Gene3D" id="3.30.160.20">
    <property type="match status" value="1"/>
</dbReference>
<keyword evidence="1" id="KW-0694">RNA-binding</keyword>
<protein>
    <recommendedName>
        <fullName evidence="3">DRBM domain-containing protein</fullName>
    </recommendedName>
</protein>
<sequence>MYIHITTTTATATATTTTTTTTMSSQENYKGVLQELCQKTKEPVPIYSESVQHYEGGQNLFTSEVKCSMKGVSFVNSGKGKTKKEAEKNSAFSTLQHIFTRFPDLAAEVARMGTSGAGGGGGGSGGGSGGGGGGGGSGSSERDRDRERERDREHRERERDRGDRDRERERDREHRDREHRDREHQPRDWDAPSSSSSSSMMSSTQSSGTELLQLRMAFEASTKHFTEKIATLERRYTDLKETTPLTRTARQVARHDTRHDRLLHVPCCLFTRIQAKVVFTSWTRVFVQGVHLVHYRDATYTRHSYCQCWRTALWHVDRRSRACHSLARRLSKDVDI</sequence>
<dbReference type="KEGG" id="dfa:DFA_12149"/>
<dbReference type="EMBL" id="GL883029">
    <property type="protein sequence ID" value="EGG14377.1"/>
    <property type="molecule type" value="Genomic_DNA"/>
</dbReference>
<dbReference type="RefSeq" id="XP_004353786.1">
    <property type="nucleotide sequence ID" value="XM_004353734.1"/>
</dbReference>
<feature type="compositionally biased region" description="Basic and acidic residues" evidence="2">
    <location>
        <begin position="140"/>
        <end position="190"/>
    </location>
</feature>
<evidence type="ECO:0000313" key="5">
    <source>
        <dbReference type="Proteomes" id="UP000007797"/>
    </source>
</evidence>
<name>F4QC96_CACFS</name>
<dbReference type="InterPro" id="IPR014720">
    <property type="entry name" value="dsRBD_dom"/>
</dbReference>
<dbReference type="GeneID" id="14866438"/>
<organism evidence="4 5">
    <name type="scientific">Cavenderia fasciculata</name>
    <name type="common">Slime mold</name>
    <name type="synonym">Dictyostelium fasciculatum</name>
    <dbReference type="NCBI Taxonomy" id="261658"/>
    <lineage>
        <taxon>Eukaryota</taxon>
        <taxon>Amoebozoa</taxon>
        <taxon>Evosea</taxon>
        <taxon>Eumycetozoa</taxon>
        <taxon>Dictyostelia</taxon>
        <taxon>Acytosteliales</taxon>
        <taxon>Cavenderiaceae</taxon>
        <taxon>Cavenderia</taxon>
    </lineage>
</organism>
<dbReference type="GO" id="GO:0003723">
    <property type="term" value="F:RNA binding"/>
    <property type="evidence" value="ECO:0007669"/>
    <property type="project" value="UniProtKB-UniRule"/>
</dbReference>
<dbReference type="SMART" id="SM00358">
    <property type="entry name" value="DSRM"/>
    <property type="match status" value="1"/>
</dbReference>
<feature type="region of interest" description="Disordered" evidence="2">
    <location>
        <begin position="113"/>
        <end position="208"/>
    </location>
</feature>
<feature type="domain" description="DRBM" evidence="3">
    <location>
        <begin position="28"/>
        <end position="100"/>
    </location>
</feature>
<dbReference type="Proteomes" id="UP000007797">
    <property type="component" value="Unassembled WGS sequence"/>
</dbReference>
<dbReference type="SUPFAM" id="SSF54768">
    <property type="entry name" value="dsRNA-binding domain-like"/>
    <property type="match status" value="1"/>
</dbReference>
<gene>
    <name evidence="4" type="ORF">DFA_12149</name>
</gene>
<proteinExistence type="predicted"/>
<dbReference type="AlphaFoldDB" id="F4QC96"/>
<evidence type="ECO:0000256" key="1">
    <source>
        <dbReference type="PROSITE-ProRule" id="PRU00266"/>
    </source>
</evidence>
<evidence type="ECO:0000256" key="2">
    <source>
        <dbReference type="SAM" id="MobiDB-lite"/>
    </source>
</evidence>
<evidence type="ECO:0000313" key="4">
    <source>
        <dbReference type="EMBL" id="EGG14377.1"/>
    </source>
</evidence>
<dbReference type="STRING" id="1054147.F4QC96"/>
<dbReference type="Pfam" id="PF00035">
    <property type="entry name" value="dsrm"/>
    <property type="match status" value="1"/>
</dbReference>
<feature type="compositionally biased region" description="Gly residues" evidence="2">
    <location>
        <begin position="115"/>
        <end position="138"/>
    </location>
</feature>
<keyword evidence="5" id="KW-1185">Reference proteome</keyword>
<evidence type="ECO:0000259" key="3">
    <source>
        <dbReference type="PROSITE" id="PS50137"/>
    </source>
</evidence>
<reference evidence="5" key="1">
    <citation type="journal article" date="2011" name="Genome Res.">
        <title>Phylogeny-wide analysis of social amoeba genomes highlights ancient origins for complex intercellular communication.</title>
        <authorList>
            <person name="Heidel A.J."/>
            <person name="Lawal H.M."/>
            <person name="Felder M."/>
            <person name="Schilde C."/>
            <person name="Helps N.R."/>
            <person name="Tunggal B."/>
            <person name="Rivero F."/>
            <person name="John U."/>
            <person name="Schleicher M."/>
            <person name="Eichinger L."/>
            <person name="Platzer M."/>
            <person name="Noegel A.A."/>
            <person name="Schaap P."/>
            <person name="Gloeckner G."/>
        </authorList>
    </citation>
    <scope>NUCLEOTIDE SEQUENCE [LARGE SCALE GENOMIC DNA]</scope>
    <source>
        <strain evidence="5">SH3</strain>
    </source>
</reference>
<dbReference type="PROSITE" id="PS50137">
    <property type="entry name" value="DS_RBD"/>
    <property type="match status" value="1"/>
</dbReference>
<feature type="compositionally biased region" description="Low complexity" evidence="2">
    <location>
        <begin position="193"/>
        <end position="207"/>
    </location>
</feature>
<accession>F4QC96</accession>